<name>A0A177Y441_9VIBR</name>
<dbReference type="SUPFAM" id="SSF52172">
    <property type="entry name" value="CheY-like"/>
    <property type="match status" value="1"/>
</dbReference>
<dbReference type="RefSeq" id="WP_054962201.1">
    <property type="nucleotide sequence ID" value="NZ_LLEI02000021.1"/>
</dbReference>
<evidence type="ECO:0000313" key="4">
    <source>
        <dbReference type="Proteomes" id="UP000078406"/>
    </source>
</evidence>
<accession>A0A177Y441</accession>
<feature type="modified residue" description="4-aspartylphosphate" evidence="1">
    <location>
        <position position="60"/>
    </location>
</feature>
<dbReference type="Pfam" id="PF00072">
    <property type="entry name" value="Response_reg"/>
    <property type="match status" value="1"/>
</dbReference>
<sequence length="238" mass="26566">MNPFNPRDYTILIVEDHKFSRRALINMLVRAGYENLLSAQNGEEALSKLDHHKVDLIITDINMPKINGLELIKLVREGKSAAADVTSIIAVTTLSDTVTIAACMTLEIDAFLVKPVTVQNAQEQIKSAVSEPKRLYQKHLYGTVSTEVNFEVSITDPEPNAPRIREVSSHVFKIENLSELKEDMIVLENICAKTGGCLLKAGTKLNAKLIRRLSELSTIIEVHSFYARLDETQLAHEN</sequence>
<proteinExistence type="predicted"/>
<keyword evidence="3" id="KW-0808">Transferase</keyword>
<dbReference type="PANTHER" id="PTHR43228">
    <property type="entry name" value="TWO-COMPONENT RESPONSE REGULATOR"/>
    <property type="match status" value="1"/>
</dbReference>
<dbReference type="EMBL" id="LLEI02000021">
    <property type="protein sequence ID" value="OAJ95245.1"/>
    <property type="molecule type" value="Genomic_DNA"/>
</dbReference>
<keyword evidence="1" id="KW-0597">Phosphoprotein</keyword>
<dbReference type="InterPro" id="IPR011006">
    <property type="entry name" value="CheY-like_superfamily"/>
</dbReference>
<dbReference type="CDD" id="cd17546">
    <property type="entry name" value="REC_hyHK_CKI1_RcsC-like"/>
    <property type="match status" value="1"/>
</dbReference>
<protein>
    <submittedName>
        <fullName evidence="3">Histidine kinase</fullName>
    </submittedName>
</protein>
<dbReference type="GO" id="GO:0016301">
    <property type="term" value="F:kinase activity"/>
    <property type="evidence" value="ECO:0007669"/>
    <property type="project" value="UniProtKB-KW"/>
</dbReference>
<evidence type="ECO:0000256" key="1">
    <source>
        <dbReference type="PROSITE-ProRule" id="PRU00169"/>
    </source>
</evidence>
<dbReference type="PROSITE" id="PS50110">
    <property type="entry name" value="RESPONSE_REGULATORY"/>
    <property type="match status" value="1"/>
</dbReference>
<dbReference type="Proteomes" id="UP000078406">
    <property type="component" value="Unassembled WGS sequence"/>
</dbReference>
<dbReference type="Gene3D" id="3.40.50.2300">
    <property type="match status" value="1"/>
</dbReference>
<feature type="domain" description="Response regulatory" evidence="2">
    <location>
        <begin position="10"/>
        <end position="129"/>
    </location>
</feature>
<organism evidence="3 4">
    <name type="scientific">Vibrio bivalvicida</name>
    <dbReference type="NCBI Taxonomy" id="1276888"/>
    <lineage>
        <taxon>Bacteria</taxon>
        <taxon>Pseudomonadati</taxon>
        <taxon>Pseudomonadota</taxon>
        <taxon>Gammaproteobacteria</taxon>
        <taxon>Vibrionales</taxon>
        <taxon>Vibrionaceae</taxon>
        <taxon>Vibrio</taxon>
        <taxon>Vibrio oreintalis group</taxon>
    </lineage>
</organism>
<reference evidence="3 4" key="1">
    <citation type="journal article" date="2016" name="Syst. Appl. Microbiol.">
        <title>Vibrio bivalvicida sp. nov., a novel larval pathogen for bivalve molluscs reared in a hatchery.</title>
        <authorList>
            <person name="Dubert J."/>
            <person name="Romalde J.L."/>
            <person name="Prado S."/>
            <person name="Barja J.L."/>
        </authorList>
    </citation>
    <scope>NUCLEOTIDE SEQUENCE [LARGE SCALE GENOMIC DNA]</scope>
    <source>
        <strain evidence="3 4">605</strain>
    </source>
</reference>
<dbReference type="InterPro" id="IPR052048">
    <property type="entry name" value="ST_Response_Regulator"/>
</dbReference>
<comment type="caution">
    <text evidence="3">The sequence shown here is derived from an EMBL/GenBank/DDBJ whole genome shotgun (WGS) entry which is preliminary data.</text>
</comment>
<evidence type="ECO:0000313" key="3">
    <source>
        <dbReference type="EMBL" id="OAJ95245.1"/>
    </source>
</evidence>
<dbReference type="GO" id="GO:0000160">
    <property type="term" value="P:phosphorelay signal transduction system"/>
    <property type="evidence" value="ECO:0007669"/>
    <property type="project" value="InterPro"/>
</dbReference>
<dbReference type="InterPro" id="IPR001789">
    <property type="entry name" value="Sig_transdc_resp-reg_receiver"/>
</dbReference>
<evidence type="ECO:0000259" key="2">
    <source>
        <dbReference type="PROSITE" id="PS50110"/>
    </source>
</evidence>
<dbReference type="SMART" id="SM00448">
    <property type="entry name" value="REC"/>
    <property type="match status" value="1"/>
</dbReference>
<dbReference type="PANTHER" id="PTHR43228:SF1">
    <property type="entry name" value="TWO-COMPONENT RESPONSE REGULATOR ARR22"/>
    <property type="match status" value="1"/>
</dbReference>
<gene>
    <name evidence="3" type="ORF">APB76_08155</name>
</gene>
<keyword evidence="3" id="KW-0418">Kinase</keyword>
<dbReference type="AlphaFoldDB" id="A0A177Y441"/>